<accession>A0AAW5JXX9</accession>
<protein>
    <recommendedName>
        <fullName evidence="4">Penicillin-binding protein activator LpoB</fullName>
    </recommendedName>
</protein>
<dbReference type="Proteomes" id="UP001205919">
    <property type="component" value="Unassembled WGS sequence"/>
</dbReference>
<dbReference type="GeneID" id="95756667"/>
<evidence type="ECO:0000313" key="3">
    <source>
        <dbReference type="Proteomes" id="UP001205919"/>
    </source>
</evidence>
<name>A0AAW5JXX9_9BACT</name>
<comment type="caution">
    <text evidence="2">The sequence shown here is derived from an EMBL/GenBank/DDBJ whole genome shotgun (WGS) entry which is preliminary data.</text>
</comment>
<dbReference type="RefSeq" id="WP_034443409.1">
    <property type="nucleotide sequence ID" value="NZ_CAJLEK010000176.1"/>
</dbReference>
<evidence type="ECO:0008006" key="4">
    <source>
        <dbReference type="Google" id="ProtNLM"/>
    </source>
</evidence>
<evidence type="ECO:0000256" key="1">
    <source>
        <dbReference type="SAM" id="SignalP"/>
    </source>
</evidence>
<keyword evidence="3" id="KW-1185">Reference proteome</keyword>
<evidence type="ECO:0000313" key="2">
    <source>
        <dbReference type="EMBL" id="MCQ4813395.1"/>
    </source>
</evidence>
<feature type="signal peptide" evidence="1">
    <location>
        <begin position="1"/>
        <end position="24"/>
    </location>
</feature>
<proteinExistence type="predicted"/>
<gene>
    <name evidence="2" type="ORF">NE630_03030</name>
</gene>
<feature type="chain" id="PRO_5043408831" description="Penicillin-binding protein activator LpoB" evidence="1">
    <location>
        <begin position="25"/>
        <end position="265"/>
    </location>
</feature>
<organism evidence="2 3">
    <name type="scientific">Cloacibacillus evryensis</name>
    <dbReference type="NCBI Taxonomy" id="508460"/>
    <lineage>
        <taxon>Bacteria</taxon>
        <taxon>Thermotogati</taxon>
        <taxon>Synergistota</taxon>
        <taxon>Synergistia</taxon>
        <taxon>Synergistales</taxon>
        <taxon>Synergistaceae</taxon>
        <taxon>Cloacibacillus</taxon>
    </lineage>
</organism>
<keyword evidence="1" id="KW-0732">Signal</keyword>
<dbReference type="AlphaFoldDB" id="A0AAW5JXX9"/>
<reference evidence="2 3" key="1">
    <citation type="submission" date="2022-06" db="EMBL/GenBank/DDBJ databases">
        <title>Isolation of gut microbiota from human fecal samples.</title>
        <authorList>
            <person name="Pamer E.G."/>
            <person name="Barat B."/>
            <person name="Waligurski E."/>
            <person name="Medina S."/>
            <person name="Paddock L."/>
            <person name="Mostad J."/>
        </authorList>
    </citation>
    <scope>NUCLEOTIDE SEQUENCE [LARGE SCALE GENOMIC DNA]</scope>
    <source>
        <strain evidence="2 3">DFI.9.90</strain>
    </source>
</reference>
<sequence length="265" mass="27924">MKRLRWILALCSVFVLFFTASSEAVISRNKNIAVFIGDIGQTFFTSGGAAENTIRGILLQNGFKIVNEAQMEKIKRSVDTRKIIGGNKNLIKSFTKNYHVGQVVVGQATVHKPRLNEFNMYTGTAVVSLNAYDANAQYVAASSVTGKEVGYSEDEAAHKALIAAAQQAAVQLIAGNGAGQAAASSQICALSISNVGSFNGANEILVALKGMPGVADVKMSGYGAGNASFEISGSVSVTEAAQYLINRFPNLRLGVVNGAMAQMSF</sequence>
<dbReference type="EMBL" id="JANFYT010000005">
    <property type="protein sequence ID" value="MCQ4813395.1"/>
    <property type="molecule type" value="Genomic_DNA"/>
</dbReference>